<dbReference type="InterPro" id="IPR050140">
    <property type="entry name" value="SRY-related_HMG-box_TF-like"/>
</dbReference>
<organism evidence="6 7">
    <name type="scientific">Postia placenta MAD-698-R-SB12</name>
    <dbReference type="NCBI Taxonomy" id="670580"/>
    <lineage>
        <taxon>Eukaryota</taxon>
        <taxon>Fungi</taxon>
        <taxon>Dikarya</taxon>
        <taxon>Basidiomycota</taxon>
        <taxon>Agaricomycotina</taxon>
        <taxon>Agaricomycetes</taxon>
        <taxon>Polyporales</taxon>
        <taxon>Adustoporiaceae</taxon>
        <taxon>Rhodonia</taxon>
    </lineage>
</organism>
<keyword evidence="7" id="KW-1185">Reference proteome</keyword>
<evidence type="ECO:0000256" key="4">
    <source>
        <dbReference type="SAM" id="MobiDB-lite"/>
    </source>
</evidence>
<dbReference type="OrthoDB" id="6247875at2759"/>
<dbReference type="InterPro" id="IPR036910">
    <property type="entry name" value="HMG_box_dom_sf"/>
</dbReference>
<feature type="region of interest" description="Disordered" evidence="4">
    <location>
        <begin position="479"/>
        <end position="511"/>
    </location>
</feature>
<dbReference type="CDD" id="cd01389">
    <property type="entry name" value="HMG-box_ROX1-like"/>
    <property type="match status" value="1"/>
</dbReference>
<dbReference type="SMART" id="SM00398">
    <property type="entry name" value="HMG"/>
    <property type="match status" value="1"/>
</dbReference>
<evidence type="ECO:0000256" key="1">
    <source>
        <dbReference type="ARBA" id="ARBA00023125"/>
    </source>
</evidence>
<feature type="region of interest" description="Disordered" evidence="4">
    <location>
        <begin position="398"/>
        <end position="439"/>
    </location>
</feature>
<keyword evidence="2" id="KW-0804">Transcription</keyword>
<dbReference type="PROSITE" id="PS50118">
    <property type="entry name" value="HMG_BOX_2"/>
    <property type="match status" value="1"/>
</dbReference>
<dbReference type="AlphaFoldDB" id="A0A1X6MKE1"/>
<sequence>MSTPCDERHSMSNGFSVFPVIAFEDQHAAVDASQPTTPGYAAVGSPDYAYIEWDVSQQGPPTTLSTSLPNTPEPCMLVQTDGAISQKTPWLPEASTSSSGNATFRTKRQQKPVCKGKAKRDPSYVPRPSNCFILFKNDYLDRMRESGCKIHMQSVVKVIGAKWRALPPEESQYWKDRAEQVEKKHKVAHPGYEYKPIRKQGRGCSKDKPRTGAKPTETTERQSMDKENRPQGREVSEDKSMVASTCNEDGLTVEHTQLHWSQHRSPVPSLPSAQKYVDAENDWTSNQQFLPYIHPLPVSSALPVYQSSGPQYVATPQCQPAQPSDVASSYVACSLPYHLNPNRDQYQTLQPTNGYQFRAPIPIQAFNGDPRLVSASSSPSAYAFTPNLTLFPQRTMNTDSTQSTLPVPHAIPTHSSSLSPSSSYTSTGAFPQMVPPDLSRTQPLTEELAWTLAALETQGSYGTQQGDWLDMRSSRTLATHRTQPTLSEVPSQSGSWLPGMSPDLDQSLGFQ</sequence>
<feature type="compositionally biased region" description="Basic residues" evidence="4">
    <location>
        <begin position="105"/>
        <end position="118"/>
    </location>
</feature>
<keyword evidence="3" id="KW-0539">Nucleus</keyword>
<dbReference type="GeneID" id="36332263"/>
<dbReference type="InterPro" id="IPR009071">
    <property type="entry name" value="HMG_box_dom"/>
</dbReference>
<feature type="region of interest" description="Disordered" evidence="4">
    <location>
        <begin position="184"/>
        <end position="241"/>
    </location>
</feature>
<evidence type="ECO:0000256" key="3">
    <source>
        <dbReference type="PROSITE-ProRule" id="PRU00267"/>
    </source>
</evidence>
<gene>
    <name evidence="6" type="ORF">POSPLADRAFT_1158364</name>
</gene>
<reference evidence="6 7" key="1">
    <citation type="submission" date="2017-04" db="EMBL/GenBank/DDBJ databases">
        <title>Genome Sequence of the Model Brown-Rot Fungus Postia placenta SB12.</title>
        <authorList>
            <consortium name="DOE Joint Genome Institute"/>
            <person name="Gaskell J."/>
            <person name="Kersten P."/>
            <person name="Larrondo L.F."/>
            <person name="Canessa P."/>
            <person name="Martinez D."/>
            <person name="Hibbett D."/>
            <person name="Schmoll M."/>
            <person name="Kubicek C.P."/>
            <person name="Martinez A.T."/>
            <person name="Yadav J."/>
            <person name="Master E."/>
            <person name="Magnuson J.K."/>
            <person name="James T."/>
            <person name="Yaver D."/>
            <person name="Berka R."/>
            <person name="Labutti K."/>
            <person name="Lipzen A."/>
            <person name="Aerts A."/>
            <person name="Barry K."/>
            <person name="Henrissat B."/>
            <person name="Blanchette R."/>
            <person name="Grigoriev I."/>
            <person name="Cullen D."/>
        </authorList>
    </citation>
    <scope>NUCLEOTIDE SEQUENCE [LARGE SCALE GENOMIC DNA]</scope>
    <source>
        <strain evidence="6 7">MAD-698-R-SB12</strain>
    </source>
</reference>
<dbReference type="GO" id="GO:0000122">
    <property type="term" value="P:negative regulation of transcription by RNA polymerase II"/>
    <property type="evidence" value="ECO:0007669"/>
    <property type="project" value="TreeGrafter"/>
</dbReference>
<accession>A0A1X6MKE1</accession>
<keyword evidence="1 3" id="KW-0238">DNA-binding</keyword>
<dbReference type="GO" id="GO:0001228">
    <property type="term" value="F:DNA-binding transcription activator activity, RNA polymerase II-specific"/>
    <property type="evidence" value="ECO:0007669"/>
    <property type="project" value="TreeGrafter"/>
</dbReference>
<dbReference type="Pfam" id="PF00505">
    <property type="entry name" value="HMG_box"/>
    <property type="match status" value="1"/>
</dbReference>
<feature type="domain" description="HMG box" evidence="5">
    <location>
        <begin position="125"/>
        <end position="193"/>
    </location>
</feature>
<dbReference type="EMBL" id="KZ110610">
    <property type="protein sequence ID" value="OSX56897.1"/>
    <property type="molecule type" value="Genomic_DNA"/>
</dbReference>
<feature type="compositionally biased region" description="Polar residues" evidence="4">
    <location>
        <begin position="92"/>
        <end position="104"/>
    </location>
</feature>
<evidence type="ECO:0000313" key="6">
    <source>
        <dbReference type="EMBL" id="OSX56897.1"/>
    </source>
</evidence>
<proteinExistence type="predicted"/>
<dbReference type="GO" id="GO:0030154">
    <property type="term" value="P:cell differentiation"/>
    <property type="evidence" value="ECO:0007669"/>
    <property type="project" value="TreeGrafter"/>
</dbReference>
<dbReference type="SUPFAM" id="SSF47095">
    <property type="entry name" value="HMG-box"/>
    <property type="match status" value="1"/>
</dbReference>
<name>A0A1X6MKE1_9APHY</name>
<dbReference type="GO" id="GO:0000978">
    <property type="term" value="F:RNA polymerase II cis-regulatory region sequence-specific DNA binding"/>
    <property type="evidence" value="ECO:0007669"/>
    <property type="project" value="TreeGrafter"/>
</dbReference>
<protein>
    <recommendedName>
        <fullName evidence="5">HMG box domain-containing protein</fullName>
    </recommendedName>
</protein>
<dbReference type="STRING" id="670580.A0A1X6MKE1"/>
<feature type="DNA-binding region" description="HMG box" evidence="3">
    <location>
        <begin position="125"/>
        <end position="193"/>
    </location>
</feature>
<dbReference type="PANTHER" id="PTHR10270">
    <property type="entry name" value="SOX TRANSCRIPTION FACTOR"/>
    <property type="match status" value="1"/>
</dbReference>
<evidence type="ECO:0000256" key="2">
    <source>
        <dbReference type="ARBA" id="ARBA00023163"/>
    </source>
</evidence>
<dbReference type="Proteomes" id="UP000194127">
    <property type="component" value="Unassembled WGS sequence"/>
</dbReference>
<feature type="compositionally biased region" description="Polar residues" evidence="4">
    <location>
        <begin position="479"/>
        <end position="495"/>
    </location>
</feature>
<dbReference type="Gene3D" id="1.10.30.10">
    <property type="entry name" value="High mobility group box domain"/>
    <property type="match status" value="1"/>
</dbReference>
<feature type="compositionally biased region" description="Basic and acidic residues" evidence="4">
    <location>
        <begin position="217"/>
        <end position="240"/>
    </location>
</feature>
<feature type="compositionally biased region" description="Low complexity" evidence="4">
    <location>
        <begin position="413"/>
        <end position="427"/>
    </location>
</feature>
<dbReference type="RefSeq" id="XP_024333691.1">
    <property type="nucleotide sequence ID" value="XM_024487314.1"/>
</dbReference>
<evidence type="ECO:0000313" key="7">
    <source>
        <dbReference type="Proteomes" id="UP000194127"/>
    </source>
</evidence>
<evidence type="ECO:0000259" key="5">
    <source>
        <dbReference type="PROSITE" id="PS50118"/>
    </source>
</evidence>
<dbReference type="GO" id="GO:0005634">
    <property type="term" value="C:nucleus"/>
    <property type="evidence" value="ECO:0007669"/>
    <property type="project" value="UniProtKB-UniRule"/>
</dbReference>
<dbReference type="PANTHER" id="PTHR10270:SF161">
    <property type="entry name" value="SEX-DETERMINING REGION Y PROTEIN"/>
    <property type="match status" value="1"/>
</dbReference>
<feature type="region of interest" description="Disordered" evidence="4">
    <location>
        <begin position="92"/>
        <end position="121"/>
    </location>
</feature>